<comment type="catalytic activity">
    <reaction evidence="1">
        <text>2 a phenolic donor + H2O2 = 2 a phenolic radical donor + 2 H2O</text>
        <dbReference type="Rhea" id="RHEA:56136"/>
        <dbReference type="ChEBI" id="CHEBI:15377"/>
        <dbReference type="ChEBI" id="CHEBI:16240"/>
        <dbReference type="ChEBI" id="CHEBI:139520"/>
        <dbReference type="ChEBI" id="CHEBI:139521"/>
        <dbReference type="EC" id="1.11.1.7"/>
    </reaction>
</comment>
<evidence type="ECO:0000256" key="6">
    <source>
        <dbReference type="ARBA" id="ARBA00023002"/>
    </source>
</evidence>
<dbReference type="InterPro" id="IPR000823">
    <property type="entry name" value="Peroxidase_pln"/>
</dbReference>
<evidence type="ECO:0000256" key="5">
    <source>
        <dbReference type="ARBA" id="ARBA00022723"/>
    </source>
</evidence>
<dbReference type="CDD" id="cd00693">
    <property type="entry name" value="secretory_peroxidase"/>
    <property type="match status" value="1"/>
</dbReference>
<evidence type="ECO:0000256" key="12">
    <source>
        <dbReference type="PIRSR" id="PIRSR600823-4"/>
    </source>
</evidence>
<keyword evidence="5 11" id="KW-0479">Metal-binding</keyword>
<comment type="cofactor">
    <cofactor evidence="11">
        <name>Ca(2+)</name>
        <dbReference type="ChEBI" id="CHEBI:29108"/>
    </cofactor>
    <text evidence="11">Binds 2 calcium ions per subunit.</text>
</comment>
<feature type="binding site" evidence="11">
    <location>
        <position position="184"/>
    </location>
    <ligand>
        <name>Ca(2+)</name>
        <dbReference type="ChEBI" id="CHEBI:29108"/>
        <label>1</label>
    </ligand>
</feature>
<feature type="binding site" description="axial binding residue" evidence="11">
    <location>
        <position position="301"/>
    </location>
    <ligand>
        <name>heme b</name>
        <dbReference type="ChEBI" id="CHEBI:60344"/>
    </ligand>
    <ligandPart>
        <name>Fe</name>
        <dbReference type="ChEBI" id="CHEBI:18248"/>
    </ligandPart>
</feature>
<keyword evidence="8 13" id="KW-1015">Disulfide bond</keyword>
<dbReference type="GO" id="GO:0140825">
    <property type="term" value="F:lactoperoxidase activity"/>
    <property type="evidence" value="ECO:0007669"/>
    <property type="project" value="UniProtKB-EC"/>
</dbReference>
<feature type="binding site" evidence="11">
    <location>
        <position position="175"/>
    </location>
    <ligand>
        <name>Ca(2+)</name>
        <dbReference type="ChEBI" id="CHEBI:29108"/>
        <label>1</label>
    </ligand>
</feature>
<feature type="binding site" evidence="11">
    <location>
        <position position="363"/>
    </location>
    <ligand>
        <name>Ca(2+)</name>
        <dbReference type="ChEBI" id="CHEBI:29108"/>
        <label>2</label>
    </ligand>
</feature>
<dbReference type="PANTHER" id="PTHR31517:SF51">
    <property type="entry name" value="PEROXIDASE 55"/>
    <property type="match status" value="1"/>
</dbReference>
<evidence type="ECO:0000259" key="15">
    <source>
        <dbReference type="PROSITE" id="PS50873"/>
    </source>
</evidence>
<feature type="compositionally biased region" description="Low complexity" evidence="14">
    <location>
        <begin position="501"/>
        <end position="513"/>
    </location>
</feature>
<keyword evidence="11" id="KW-0106">Calcium</keyword>
<feature type="binding site" evidence="11">
    <location>
        <position position="178"/>
    </location>
    <ligand>
        <name>Ca(2+)</name>
        <dbReference type="ChEBI" id="CHEBI:29108"/>
        <label>1</label>
    </ligand>
</feature>
<keyword evidence="4" id="KW-0349">Heme</keyword>
<keyword evidence="7 11" id="KW-0408">Iron</keyword>
<dbReference type="PANTHER" id="PTHR31517">
    <property type="match status" value="1"/>
</dbReference>
<dbReference type="FunFam" id="1.10.420.10:FF:000001">
    <property type="entry name" value="Peroxidase"/>
    <property type="match status" value="1"/>
</dbReference>
<evidence type="ECO:0000256" key="13">
    <source>
        <dbReference type="PIRSR" id="PIRSR600823-5"/>
    </source>
</evidence>
<name>A0ABD1ZA82_9MARC</name>
<feature type="region of interest" description="Disordered" evidence="14">
    <location>
        <begin position="474"/>
        <end position="523"/>
    </location>
</feature>
<feature type="site" description="Transition state stabilizer" evidence="12">
    <location>
        <position position="170"/>
    </location>
</feature>
<keyword evidence="6" id="KW-0560">Oxidoreductase</keyword>
<evidence type="ECO:0000256" key="2">
    <source>
        <dbReference type="ARBA" id="ARBA00006873"/>
    </source>
</evidence>
<dbReference type="InterPro" id="IPR019793">
    <property type="entry name" value="Peroxidases_heam-ligand_BS"/>
</dbReference>
<feature type="domain" description="Plant heme peroxidase family profile" evidence="15">
    <location>
        <begin position="160"/>
        <end position="435"/>
    </location>
</feature>
<evidence type="ECO:0000256" key="7">
    <source>
        <dbReference type="ARBA" id="ARBA00023004"/>
    </source>
</evidence>
<feature type="disulfide bond" evidence="13">
    <location>
        <begin position="308"/>
        <end position="341"/>
    </location>
</feature>
<evidence type="ECO:0000256" key="9">
    <source>
        <dbReference type="PIRSR" id="PIRSR600823-1"/>
    </source>
</evidence>
<dbReference type="PROSITE" id="PS50873">
    <property type="entry name" value="PEROXIDASE_4"/>
    <property type="match status" value="1"/>
</dbReference>
<feature type="binding site" evidence="11">
    <location>
        <position position="302"/>
    </location>
    <ligand>
        <name>Ca(2+)</name>
        <dbReference type="ChEBI" id="CHEBI:29108"/>
        <label>2</label>
    </ligand>
</feature>
<dbReference type="InterPro" id="IPR010255">
    <property type="entry name" value="Haem_peroxidase_sf"/>
</dbReference>
<dbReference type="Pfam" id="PF00141">
    <property type="entry name" value="peroxidase"/>
    <property type="match status" value="1"/>
</dbReference>
<comment type="caution">
    <text evidence="16">The sequence shown here is derived from an EMBL/GenBank/DDBJ whole genome shotgun (WGS) entry which is preliminary data.</text>
</comment>
<dbReference type="AlphaFoldDB" id="A0ABD1ZA82"/>
<comment type="cofactor">
    <cofactor evidence="11">
        <name>heme b</name>
        <dbReference type="ChEBI" id="CHEBI:60344"/>
    </cofactor>
    <text evidence="11">Binds 1 heme b (iron(II)-protoporphyrin IX) group per subunit.</text>
</comment>
<organism evidence="16 17">
    <name type="scientific">Riccia fluitans</name>
    <dbReference type="NCBI Taxonomy" id="41844"/>
    <lineage>
        <taxon>Eukaryota</taxon>
        <taxon>Viridiplantae</taxon>
        <taxon>Streptophyta</taxon>
        <taxon>Embryophyta</taxon>
        <taxon>Marchantiophyta</taxon>
        <taxon>Marchantiopsida</taxon>
        <taxon>Marchantiidae</taxon>
        <taxon>Marchantiales</taxon>
        <taxon>Ricciaceae</taxon>
        <taxon>Riccia</taxon>
    </lineage>
</organism>
<feature type="binding site" evidence="11">
    <location>
        <position position="355"/>
    </location>
    <ligand>
        <name>Ca(2+)</name>
        <dbReference type="ChEBI" id="CHEBI:29108"/>
        <label>2</label>
    </ligand>
</feature>
<evidence type="ECO:0000256" key="11">
    <source>
        <dbReference type="PIRSR" id="PIRSR600823-3"/>
    </source>
</evidence>
<feature type="disulfide bond" evidence="13">
    <location>
        <begin position="176"/>
        <end position="181"/>
    </location>
</feature>
<evidence type="ECO:0000256" key="1">
    <source>
        <dbReference type="ARBA" id="ARBA00000189"/>
    </source>
</evidence>
<feature type="disulfide bond" evidence="13">
    <location>
        <begin position="229"/>
        <end position="431"/>
    </location>
</feature>
<dbReference type="Proteomes" id="UP001605036">
    <property type="component" value="Unassembled WGS sequence"/>
</dbReference>
<sequence>MEYFDQRGHVKVCIFTGAKRQKTSTVESAPLNSCTFSPLVFTVIIEPLREWELGKPVHRERGVPVTNQFTVDSSSFETNAPPTTLPERTATEAAQLSWEMLFSNLASKRGVRPNACKYISGGSVTSLFVLSPDLTEPEKQGYSGLDENSIVQSTVVAGMQNPIVGPSVLRLFAHDCFVDGCDASIMLVDPAGNNERSAGDNQSLQQVSLDIINQAKLSVEQACPATVSCADIIAMAAEVVVNQMGGPSWTVLLGRKDGFTSQAANVAGHLPGSHMDLNALMAVFGNIRLGVKELVALSGAHTVGFTHCVEFSDRLYNFNGVPGATDPSLSAGYAATLQGICPNGASNPTTVQPLDPVTAAQFDNMYYQQLQIGQGLLFSDQVLYVDNSTSGLVTLYANNQGQFFNDFVNAMIAMGNAGVLTGAQGEVRLNCSVVNTSPAGSPPAPVVPSPTATPMPVPAPPTVPAAPAPAAPVVPAPVPPTNVSPPAPIAPVITPPPPVPVSQGPVVSPQPFVSTPPPPAGTS</sequence>
<evidence type="ECO:0000313" key="17">
    <source>
        <dbReference type="Proteomes" id="UP001605036"/>
    </source>
</evidence>
<proteinExistence type="inferred from homology"/>
<evidence type="ECO:0000256" key="10">
    <source>
        <dbReference type="PIRSR" id="PIRSR600823-2"/>
    </source>
</evidence>
<dbReference type="PRINTS" id="PR00461">
    <property type="entry name" value="PLPEROXIDASE"/>
</dbReference>
<dbReference type="PRINTS" id="PR00458">
    <property type="entry name" value="PEROXIDASE"/>
</dbReference>
<feature type="compositionally biased region" description="Pro residues" evidence="14">
    <location>
        <begin position="474"/>
        <end position="500"/>
    </location>
</feature>
<protein>
    <recommendedName>
        <fullName evidence="15">Plant heme peroxidase family profile domain-containing protein</fullName>
    </recommendedName>
</protein>
<dbReference type="InterPro" id="IPR002016">
    <property type="entry name" value="Haem_peroxidase"/>
</dbReference>
<keyword evidence="3" id="KW-0575">Peroxidase</keyword>
<dbReference type="InterPro" id="IPR033905">
    <property type="entry name" value="Secretory_peroxidase"/>
</dbReference>
<keyword evidence="17" id="KW-1185">Reference proteome</keyword>
<feature type="compositionally biased region" description="Pro residues" evidence="14">
    <location>
        <begin position="514"/>
        <end position="523"/>
    </location>
</feature>
<dbReference type="Gene3D" id="1.10.420.10">
    <property type="entry name" value="Peroxidase, domain 2"/>
    <property type="match status" value="1"/>
</dbReference>
<evidence type="ECO:0000256" key="8">
    <source>
        <dbReference type="ARBA" id="ARBA00023157"/>
    </source>
</evidence>
<dbReference type="SUPFAM" id="SSF48113">
    <property type="entry name" value="Heme-dependent peroxidases"/>
    <property type="match status" value="1"/>
</dbReference>
<gene>
    <name evidence="16" type="ORF">R1flu_012299</name>
</gene>
<feature type="binding site" evidence="11">
    <location>
        <position position="182"/>
    </location>
    <ligand>
        <name>Ca(2+)</name>
        <dbReference type="ChEBI" id="CHEBI:29108"/>
        <label>1</label>
    </ligand>
</feature>
<feature type="binding site" evidence="11">
    <location>
        <position position="180"/>
    </location>
    <ligand>
        <name>Ca(2+)</name>
        <dbReference type="ChEBI" id="CHEBI:29108"/>
        <label>1</label>
    </ligand>
</feature>
<dbReference type="PROSITE" id="PS00435">
    <property type="entry name" value="PEROXIDASE_1"/>
    <property type="match status" value="1"/>
</dbReference>
<dbReference type="Gene3D" id="1.10.520.10">
    <property type="match status" value="1"/>
</dbReference>
<evidence type="ECO:0000256" key="14">
    <source>
        <dbReference type="SAM" id="MobiDB-lite"/>
    </source>
</evidence>
<reference evidence="16 17" key="1">
    <citation type="submission" date="2024-09" db="EMBL/GenBank/DDBJ databases">
        <title>Chromosome-scale assembly of Riccia fluitans.</title>
        <authorList>
            <person name="Paukszto L."/>
            <person name="Sawicki J."/>
            <person name="Karawczyk K."/>
            <person name="Piernik-Szablinska J."/>
            <person name="Szczecinska M."/>
            <person name="Mazdziarz M."/>
        </authorList>
    </citation>
    <scope>NUCLEOTIDE SEQUENCE [LARGE SCALE GENOMIC DNA]</scope>
    <source>
        <strain evidence="16">Rf_01</strain>
        <tissue evidence="16">Aerial parts of the thallus</tissue>
    </source>
</reference>
<evidence type="ECO:0000256" key="3">
    <source>
        <dbReference type="ARBA" id="ARBA00022559"/>
    </source>
</evidence>
<accession>A0ABD1ZA82</accession>
<dbReference type="EMBL" id="JBHFFA010000002">
    <property type="protein sequence ID" value="KAL2644712.1"/>
    <property type="molecule type" value="Genomic_DNA"/>
</dbReference>
<feature type="binding site" evidence="10">
    <location>
        <position position="271"/>
    </location>
    <ligand>
        <name>substrate</name>
    </ligand>
</feature>
<feature type="active site" description="Proton acceptor" evidence="9">
    <location>
        <position position="174"/>
    </location>
</feature>
<evidence type="ECO:0000313" key="16">
    <source>
        <dbReference type="EMBL" id="KAL2644712.1"/>
    </source>
</evidence>
<feature type="binding site" evidence="11">
    <location>
        <position position="358"/>
    </location>
    <ligand>
        <name>Ca(2+)</name>
        <dbReference type="ChEBI" id="CHEBI:29108"/>
        <label>2</label>
    </ligand>
</feature>
<comment type="similarity">
    <text evidence="2">Belongs to the peroxidase family. Ascorbate peroxidase subfamily.</text>
</comment>
<dbReference type="GO" id="GO:0046872">
    <property type="term" value="F:metal ion binding"/>
    <property type="evidence" value="ECO:0007669"/>
    <property type="project" value="UniProtKB-KW"/>
</dbReference>
<feature type="binding site" evidence="11">
    <location>
        <position position="195"/>
    </location>
    <ligand>
        <name>Ca(2+)</name>
        <dbReference type="ChEBI" id="CHEBI:29108"/>
        <label>1</label>
    </ligand>
</feature>
<evidence type="ECO:0000256" key="4">
    <source>
        <dbReference type="ARBA" id="ARBA00022617"/>
    </source>
</evidence>